<feature type="region of interest" description="Disordered" evidence="1">
    <location>
        <begin position="822"/>
        <end position="842"/>
    </location>
</feature>
<feature type="region of interest" description="Disordered" evidence="1">
    <location>
        <begin position="625"/>
        <end position="648"/>
    </location>
</feature>
<feature type="region of interest" description="Disordered" evidence="1">
    <location>
        <begin position="1"/>
        <end position="75"/>
    </location>
</feature>
<evidence type="ECO:0000313" key="2">
    <source>
        <dbReference type="Proteomes" id="UP000694915"/>
    </source>
</evidence>
<feature type="compositionally biased region" description="Basic and acidic residues" evidence="1">
    <location>
        <begin position="1"/>
        <end position="12"/>
    </location>
</feature>
<dbReference type="Pfam" id="PF15350">
    <property type="entry name" value="ETAA1"/>
    <property type="match status" value="1"/>
</dbReference>
<name>A0ABM1URW0_MICOH</name>
<accession>A0ABM1URW0</accession>
<sequence length="873" mass="96153">MSQRRKLADSPGRRSTPRRAAADDCCPAVEPGSRWSRAARNSRPCKAGARPLRREQRQAAADDRRSPGGQLSFCTEQYETPTRVVKVDLLSYTLSSPNDPDGQTDIFWDQNSPMTKQLGKGRKKQIPTPYTDEISHIVNRIAPQDEKPVTNSMLGVWIGDTAIPCTPSVAKEKSRVKIRCTKLKTKTREKELMKLAKQFDKNMEQLDVIQEQDGKNHDFIQAASEAGHVHHRKDSVQMEIDNTVPEIDCAVMKKQMEGNTGISVAKEQDSSQKPFDQNVEAALNAIFDGSTQMCSGQLSQGVTNSFLNNSKTTFVKKSSSIEEEIITNETLVTENPPSRTPISSSPQVDAALLRKSCVTPCAKKPEASTKHPDGLTTNDFEDDWESLLGNEPFLMENAEMLQPPPSTAAQGTSQNAACTITAKIDTITSRANMNLGRKSGDSKVTLDLPSKPCNRELGNSGGYRFLSHPSDESSKLPLTGNKMRFEKSLGNIKDDGCVDVSNIARVKEDSCSKCTVMCASDSSGSYSRYLNERSNGLSVNLPLKAPIDTAPLGSVFLGKENRLMDQNTNQTNGSKFSSSLDDWNDPLVASEMIEACHEFETTWEVDDVDDDLLYQACDDIERLTQQENKGSKQSESINNTSKQGPRNISTASKQHWNLTSSSVPPSLTTNSEIHKSLEVKKRDSCGAYPSILDATTNMSVCFKNSRDNQHVPVQVNSSKFMLAGSSSLNVNLGPVSTEITNMKLSTHQLSHITSATQAQNDKLLKVSKFTFKTKNPQFLSPLNQNCIAGSIPVSKILEDLGKKETVSSLLEANQHQSSINYSESLTPCSKGKEERNRKYSPEEIQQKRQEALIRRKAKTQALPALRSASISLL</sequence>
<protein>
    <submittedName>
        <fullName evidence="3">Ewing's tumor-associated antigen 1 isoform X3</fullName>
    </submittedName>
</protein>
<dbReference type="PANTHER" id="PTHR16434">
    <property type="entry name" value="EWING'S TUMOR-ASSOCIATED ANTIGEN 1 ETAA1"/>
    <property type="match status" value="1"/>
</dbReference>
<proteinExistence type="predicted"/>
<gene>
    <name evidence="3" type="primary">Etaa1</name>
</gene>
<feature type="compositionally biased region" description="Polar residues" evidence="1">
    <location>
        <begin position="633"/>
        <end position="648"/>
    </location>
</feature>
<dbReference type="PANTHER" id="PTHR16434:SF2">
    <property type="entry name" value="EWING'S TUMOR-ASSOCIATED ANTIGEN 1"/>
    <property type="match status" value="1"/>
</dbReference>
<reference evidence="3" key="1">
    <citation type="submission" date="2025-08" db="UniProtKB">
        <authorList>
            <consortium name="RefSeq"/>
        </authorList>
    </citation>
    <scope>IDENTIFICATION</scope>
</reference>
<organism evidence="2 3">
    <name type="scientific">Microtus ochrogaster</name>
    <name type="common">Prairie vole</name>
    <dbReference type="NCBI Taxonomy" id="79684"/>
    <lineage>
        <taxon>Eukaryota</taxon>
        <taxon>Metazoa</taxon>
        <taxon>Chordata</taxon>
        <taxon>Craniata</taxon>
        <taxon>Vertebrata</taxon>
        <taxon>Euteleostomi</taxon>
        <taxon>Mammalia</taxon>
        <taxon>Eutheria</taxon>
        <taxon>Euarchontoglires</taxon>
        <taxon>Glires</taxon>
        <taxon>Rodentia</taxon>
        <taxon>Myomorpha</taxon>
        <taxon>Muroidea</taxon>
        <taxon>Cricetidae</taxon>
        <taxon>Arvicolinae</taxon>
        <taxon>Microtus</taxon>
    </lineage>
</organism>
<dbReference type="RefSeq" id="XP_026644722.1">
    <property type="nucleotide sequence ID" value="XM_026788921.1"/>
</dbReference>
<feature type="compositionally biased region" description="Basic and acidic residues" evidence="1">
    <location>
        <begin position="52"/>
        <end position="66"/>
    </location>
</feature>
<evidence type="ECO:0000256" key="1">
    <source>
        <dbReference type="SAM" id="MobiDB-lite"/>
    </source>
</evidence>
<evidence type="ECO:0000313" key="3">
    <source>
        <dbReference type="RefSeq" id="XP_026644722.1"/>
    </source>
</evidence>
<feature type="compositionally biased region" description="Basic and acidic residues" evidence="1">
    <location>
        <begin position="830"/>
        <end position="842"/>
    </location>
</feature>
<keyword evidence="2" id="KW-1185">Reference proteome</keyword>
<dbReference type="Proteomes" id="UP000694915">
    <property type="component" value="Unplaced"/>
</dbReference>
<dbReference type="GeneID" id="102000381"/>
<dbReference type="InterPro" id="IPR029406">
    <property type="entry name" value="ETAA1"/>
</dbReference>